<dbReference type="KEGG" id="mpro:BJP34_18740"/>
<evidence type="ECO:0000313" key="3">
    <source>
        <dbReference type="EMBL" id="AOX01202.1"/>
    </source>
</evidence>
<dbReference type="Proteomes" id="UP000177870">
    <property type="component" value="Chromosome"/>
</dbReference>
<feature type="region of interest" description="Disordered" evidence="1">
    <location>
        <begin position="114"/>
        <end position="134"/>
    </location>
</feature>
<feature type="transmembrane region" description="Helical" evidence="2">
    <location>
        <begin position="57"/>
        <end position="78"/>
    </location>
</feature>
<sequence>MTSSPLQKFVFRPALISATVFAALTLPVGWFGAQPLSIKVQEEQLYYGNVRDAATPYLTLATVISLGAGMASVAIAGWQQSAQQSSQLQSQLSDLAQQIQKKEELLEKLRLSESQQNLPQHKPLENKIENQTSPQQPINYTVYTSSSFQSNREPLVTKTGSRENQPVAKSAVKVPAKTGEYTGLAVGHATGTHPGVGNAQTHTGLKSYSEVVSLPSEDIQQLESQLQQVKAQMKAMQKVLHKKHFVST</sequence>
<dbReference type="RefSeq" id="WP_070393647.1">
    <property type="nucleotide sequence ID" value="NZ_CP017599.1"/>
</dbReference>
<organism evidence="3 4">
    <name type="scientific">Moorena producens PAL-8-15-08-1</name>
    <dbReference type="NCBI Taxonomy" id="1458985"/>
    <lineage>
        <taxon>Bacteria</taxon>
        <taxon>Bacillati</taxon>
        <taxon>Cyanobacteriota</taxon>
        <taxon>Cyanophyceae</taxon>
        <taxon>Coleofasciculales</taxon>
        <taxon>Coleofasciculaceae</taxon>
        <taxon>Moorena</taxon>
    </lineage>
</organism>
<dbReference type="AlphaFoldDB" id="A0A1D8TU74"/>
<dbReference type="EMBL" id="CP017599">
    <property type="protein sequence ID" value="AOX01202.1"/>
    <property type="molecule type" value="Genomic_DNA"/>
</dbReference>
<evidence type="ECO:0000256" key="2">
    <source>
        <dbReference type="SAM" id="Phobius"/>
    </source>
</evidence>
<accession>A0A1D8TU74</accession>
<evidence type="ECO:0000256" key="1">
    <source>
        <dbReference type="SAM" id="MobiDB-lite"/>
    </source>
</evidence>
<evidence type="ECO:0000313" key="4">
    <source>
        <dbReference type="Proteomes" id="UP000177870"/>
    </source>
</evidence>
<reference evidence="4" key="1">
    <citation type="submission" date="2016-10" db="EMBL/GenBank/DDBJ databases">
        <title>Comparative genomics uncovers the prolific and rare metabolic potential of the cyanobacterial genus Moorea.</title>
        <authorList>
            <person name="Leao T."/>
            <person name="Castelao G."/>
            <person name="Korobeynikov A."/>
            <person name="Monroe E.A."/>
            <person name="Podell S."/>
            <person name="Glukhov E."/>
            <person name="Allen E."/>
            <person name="Gerwick W.H."/>
            <person name="Gerwick L."/>
        </authorList>
    </citation>
    <scope>NUCLEOTIDE SEQUENCE [LARGE SCALE GENOMIC DNA]</scope>
    <source>
        <strain evidence="4">PAL-8-15-08-1</strain>
    </source>
</reference>
<keyword evidence="2" id="KW-1133">Transmembrane helix</keyword>
<dbReference type="OrthoDB" id="529125at2"/>
<keyword evidence="2" id="KW-0812">Transmembrane</keyword>
<protein>
    <submittedName>
        <fullName evidence="3">Uncharacterized protein</fullName>
    </submittedName>
</protein>
<name>A0A1D8TU74_9CYAN</name>
<gene>
    <name evidence="3" type="ORF">BJP34_18740</name>
</gene>
<proteinExistence type="predicted"/>
<keyword evidence="2" id="KW-0472">Membrane</keyword>